<dbReference type="InterPro" id="IPR023406">
    <property type="entry name" value="Topo_IA_AS"/>
</dbReference>
<evidence type="ECO:0000256" key="12">
    <source>
        <dbReference type="PROSITE-ProRule" id="PRU01343"/>
    </source>
</evidence>
<feature type="region of interest" description="Disordered" evidence="14">
    <location>
        <begin position="461"/>
        <end position="505"/>
    </location>
</feature>
<dbReference type="GO" id="GO:0031422">
    <property type="term" value="C:RecQ family helicase-topoisomerase III complex"/>
    <property type="evidence" value="ECO:0007669"/>
    <property type="project" value="TreeGrafter"/>
</dbReference>
<keyword evidence="7 13" id="KW-0799">Topoisomerase</keyword>
<dbReference type="InterPro" id="IPR013497">
    <property type="entry name" value="Topo_IA_cen"/>
</dbReference>
<feature type="compositionally biased region" description="Pro residues" evidence="14">
    <location>
        <begin position="469"/>
        <end position="480"/>
    </location>
</feature>
<evidence type="ECO:0000256" key="8">
    <source>
        <dbReference type="ARBA" id="ARBA00023125"/>
    </source>
</evidence>
<keyword evidence="9" id="KW-0496">Mitochondrion</keyword>
<dbReference type="Pfam" id="PF01131">
    <property type="entry name" value="Topoisom_bac"/>
    <property type="match status" value="1"/>
</dbReference>
<keyword evidence="5 12" id="KW-0863">Zinc-finger</keyword>
<dbReference type="Gene3D" id="1.10.460.10">
    <property type="entry name" value="Topoisomerase I, domain 2"/>
    <property type="match status" value="1"/>
</dbReference>
<dbReference type="Proteomes" id="UP000438429">
    <property type="component" value="Unassembled WGS sequence"/>
</dbReference>
<dbReference type="InterPro" id="IPR023405">
    <property type="entry name" value="Topo_IA_core_domain"/>
</dbReference>
<evidence type="ECO:0000256" key="13">
    <source>
        <dbReference type="RuleBase" id="RU362092"/>
    </source>
</evidence>
<dbReference type="GO" id="GO:0005759">
    <property type="term" value="C:mitochondrial matrix"/>
    <property type="evidence" value="ECO:0007669"/>
    <property type="project" value="UniProtKB-SubCell"/>
</dbReference>
<name>A0A6A4SJV1_SCOMX</name>
<reference evidence="17 18" key="1">
    <citation type="submission" date="2019-06" db="EMBL/GenBank/DDBJ databases">
        <title>Draft genomes of female and male turbot (Scophthalmus maximus).</title>
        <authorList>
            <person name="Xu H."/>
            <person name="Xu X.-W."/>
            <person name="Shao C."/>
            <person name="Chen S."/>
        </authorList>
    </citation>
    <scope>NUCLEOTIDE SEQUENCE [LARGE SCALE GENOMIC DNA]</scope>
    <source>
        <strain evidence="17">Ysfricsl-2016a</strain>
        <tissue evidence="17">Blood</tissue>
    </source>
</reference>
<sequence>MTERLSLSASPIWVAALSPLEQELEKLASRKLRINAKETMKIAEKLYTQGFISYPRTETNIFPENLALGPLVEQQTQSPVWGTFAQRVLDQPGGPNPRQGKKSDQAHPPIHPTKFGNAMQGNEGRVYEFIVRHFLACVSQDALGQETVVDIDIAQEKFSASGLMIIARNYLDVYPYDRWSTKIIPVYEQGSQFQPSAIEMVDGQTSPPQLLTEADLISLMEKHGIGTDATHADHIETIKSRMYVGLTSDQRFLPGELGMGLVEGYNSMGYEMSKPNLRAELEADLKLVSEGRKDKRGVLLQHIQKYKTVFIESVRKAKKLDEALSPYLGAALEITEAEQQDMEIPLPVRKCPHCGLDMVLKKKKEGNGLNFKFRRGSLPPMMPLEFVGCIGGCDETLREPRSPPGAGSSSGDPNGDAIVCNCGQDALLLTVRKDGPNQGRQFYKCNAGGCNFFLWADQPNQSAASQSRGPPPAPTNPQAPRPSLGFRSTFGGGREQEGDAAEHPGQTMCNCNETAVVRTVQKDGPNKGRMFHTCGRPREQQCGFFQWADENIPPPGKADIHNIIL</sequence>
<feature type="domain" description="GRF-type" evidence="15">
    <location>
        <begin position="509"/>
        <end position="551"/>
    </location>
</feature>
<dbReference type="FunFam" id="1.10.290.10:FF:000001">
    <property type="entry name" value="DNA topoisomerase"/>
    <property type="match status" value="1"/>
</dbReference>
<feature type="region of interest" description="Disordered" evidence="14">
    <location>
        <begin position="89"/>
        <end position="117"/>
    </location>
</feature>
<dbReference type="PANTHER" id="PTHR11390:SF21">
    <property type="entry name" value="DNA TOPOISOMERASE 3-ALPHA"/>
    <property type="match status" value="1"/>
</dbReference>
<evidence type="ECO:0000256" key="10">
    <source>
        <dbReference type="ARBA" id="ARBA00023235"/>
    </source>
</evidence>
<dbReference type="InterPro" id="IPR013826">
    <property type="entry name" value="Topo_IA_cen_sub3"/>
</dbReference>
<evidence type="ECO:0000259" key="15">
    <source>
        <dbReference type="PROSITE" id="PS51999"/>
    </source>
</evidence>
<feature type="domain" description="GRF-type" evidence="15">
    <location>
        <begin position="420"/>
        <end position="459"/>
    </location>
</feature>
<comment type="caution">
    <text evidence="17">The sequence shown here is derived from an EMBL/GenBank/DDBJ whole genome shotgun (WGS) entry which is preliminary data.</text>
</comment>
<dbReference type="GO" id="GO:0006265">
    <property type="term" value="P:DNA topological change"/>
    <property type="evidence" value="ECO:0007669"/>
    <property type="project" value="InterPro"/>
</dbReference>
<comment type="similarity">
    <text evidence="2 13">Belongs to the type IA topoisomerase family.</text>
</comment>
<keyword evidence="4" id="KW-0677">Repeat</keyword>
<dbReference type="GO" id="GO:0006310">
    <property type="term" value="P:DNA recombination"/>
    <property type="evidence" value="ECO:0007669"/>
    <property type="project" value="TreeGrafter"/>
</dbReference>
<dbReference type="InterPro" id="IPR010666">
    <property type="entry name" value="Znf_GRF"/>
</dbReference>
<dbReference type="GO" id="GO:0006281">
    <property type="term" value="P:DNA repair"/>
    <property type="evidence" value="ECO:0007669"/>
    <property type="project" value="TreeGrafter"/>
</dbReference>
<dbReference type="CDD" id="cd00186">
    <property type="entry name" value="TOP1Ac"/>
    <property type="match status" value="1"/>
</dbReference>
<dbReference type="FunFam" id="1.10.460.10:FF:000020">
    <property type="entry name" value="DNA topoisomerase 3-alpha"/>
    <property type="match status" value="1"/>
</dbReference>
<dbReference type="InterPro" id="IPR003602">
    <property type="entry name" value="Topo_IA_DNA-bd_dom"/>
</dbReference>
<dbReference type="GO" id="GO:0008270">
    <property type="term" value="F:zinc ion binding"/>
    <property type="evidence" value="ECO:0007669"/>
    <property type="project" value="UniProtKB-KW"/>
</dbReference>
<dbReference type="PRINTS" id="PR00417">
    <property type="entry name" value="PRTPISMRASEI"/>
</dbReference>
<dbReference type="PANTHER" id="PTHR11390">
    <property type="entry name" value="PROKARYOTIC DNA TOPOISOMERASE"/>
    <property type="match status" value="1"/>
</dbReference>
<keyword evidence="8 13" id="KW-0238">DNA-binding</keyword>
<comment type="subunit">
    <text evidence="11">Binds ssDNA. Interacts (via N-terminal region) with BLM; the interaction is direct. Directly interacts with RMI1. Component of the RMI complex, containing at least TOP3A, RMI1 and RMI2. The RMI complex interacts with BLM.</text>
</comment>
<dbReference type="PROSITE" id="PS51999">
    <property type="entry name" value="ZF_GRF"/>
    <property type="match status" value="2"/>
</dbReference>
<feature type="domain" description="Topo IA-type catalytic" evidence="16">
    <location>
        <begin position="1"/>
        <end position="310"/>
    </location>
</feature>
<evidence type="ECO:0000256" key="14">
    <source>
        <dbReference type="SAM" id="MobiDB-lite"/>
    </source>
</evidence>
<dbReference type="SUPFAM" id="SSF56712">
    <property type="entry name" value="Prokaryotic type I DNA topoisomerase"/>
    <property type="match status" value="1"/>
</dbReference>
<keyword evidence="10 13" id="KW-0413">Isomerase</keyword>
<evidence type="ECO:0000259" key="16">
    <source>
        <dbReference type="PROSITE" id="PS52039"/>
    </source>
</evidence>
<dbReference type="FunFam" id="2.70.20.10:FF:000004">
    <property type="entry name" value="DNA topoisomerase"/>
    <property type="match status" value="1"/>
</dbReference>
<dbReference type="EMBL" id="VEVO01000013">
    <property type="protein sequence ID" value="KAF0032438.1"/>
    <property type="molecule type" value="Genomic_DNA"/>
</dbReference>
<dbReference type="EC" id="5.6.2.1" evidence="13"/>
<evidence type="ECO:0000256" key="4">
    <source>
        <dbReference type="ARBA" id="ARBA00022737"/>
    </source>
</evidence>
<evidence type="ECO:0000256" key="3">
    <source>
        <dbReference type="ARBA" id="ARBA00022723"/>
    </source>
</evidence>
<dbReference type="Pfam" id="PF06839">
    <property type="entry name" value="Zn_ribbon_GRF"/>
    <property type="match status" value="2"/>
</dbReference>
<evidence type="ECO:0000313" key="17">
    <source>
        <dbReference type="EMBL" id="KAF0032438.1"/>
    </source>
</evidence>
<organism evidence="17 18">
    <name type="scientific">Scophthalmus maximus</name>
    <name type="common">Turbot</name>
    <name type="synonym">Psetta maxima</name>
    <dbReference type="NCBI Taxonomy" id="52904"/>
    <lineage>
        <taxon>Eukaryota</taxon>
        <taxon>Metazoa</taxon>
        <taxon>Chordata</taxon>
        <taxon>Craniata</taxon>
        <taxon>Vertebrata</taxon>
        <taxon>Euteleostomi</taxon>
        <taxon>Actinopterygii</taxon>
        <taxon>Neopterygii</taxon>
        <taxon>Teleostei</taxon>
        <taxon>Neoteleostei</taxon>
        <taxon>Acanthomorphata</taxon>
        <taxon>Carangaria</taxon>
        <taxon>Pleuronectiformes</taxon>
        <taxon>Pleuronectoidei</taxon>
        <taxon>Scophthalmidae</taxon>
        <taxon>Scophthalmus</taxon>
    </lineage>
</organism>
<comment type="function">
    <text evidence="13">Introduces a single-strand break via transesterification at a target site in duplex DNA. Releases the supercoiling and torsional tension of DNA introduced during the DNA replication and transcription by transiently cleaving and rejoining one strand of the DNA duplex. The scissile phosphodiester is attacked by the catalytic tyrosine of the enzyme, resulting in the formation of a DNA-(5'-phosphotyrosyl)-enzyme intermediate and the expulsion of a 3'-OH DNA strand.</text>
</comment>
<comment type="subcellular location">
    <subcellularLocation>
        <location evidence="1">Mitochondrion matrix</location>
    </subcellularLocation>
</comment>
<dbReference type="PROSITE" id="PS00396">
    <property type="entry name" value="TOPO_IA_1"/>
    <property type="match status" value="1"/>
</dbReference>
<evidence type="ECO:0000256" key="6">
    <source>
        <dbReference type="ARBA" id="ARBA00022833"/>
    </source>
</evidence>
<accession>A0A6A4SJV1</accession>
<evidence type="ECO:0000256" key="5">
    <source>
        <dbReference type="ARBA" id="ARBA00022771"/>
    </source>
</evidence>
<proteinExistence type="inferred from homology"/>
<dbReference type="GO" id="GO:0003917">
    <property type="term" value="F:DNA topoisomerase type I (single strand cut, ATP-independent) activity"/>
    <property type="evidence" value="ECO:0007669"/>
    <property type="project" value="UniProtKB-EC"/>
</dbReference>
<dbReference type="SMART" id="SM00437">
    <property type="entry name" value="TOP1Ac"/>
    <property type="match status" value="1"/>
</dbReference>
<comment type="catalytic activity">
    <reaction evidence="13">
        <text>ATP-independent breakage of single-stranded DNA, followed by passage and rejoining.</text>
        <dbReference type="EC" id="5.6.2.1"/>
    </reaction>
</comment>
<keyword evidence="3" id="KW-0479">Metal-binding</keyword>
<evidence type="ECO:0000256" key="1">
    <source>
        <dbReference type="ARBA" id="ARBA00004305"/>
    </source>
</evidence>
<dbReference type="InterPro" id="IPR013824">
    <property type="entry name" value="Topo_IA_cen_sub1"/>
</dbReference>
<evidence type="ECO:0000256" key="7">
    <source>
        <dbReference type="ARBA" id="ARBA00023029"/>
    </source>
</evidence>
<evidence type="ECO:0000313" key="18">
    <source>
        <dbReference type="Proteomes" id="UP000438429"/>
    </source>
</evidence>
<protein>
    <recommendedName>
        <fullName evidence="13">DNA topoisomerase</fullName>
        <ecNumber evidence="13">5.6.2.1</ecNumber>
    </recommendedName>
</protein>
<evidence type="ECO:0000256" key="9">
    <source>
        <dbReference type="ARBA" id="ARBA00023128"/>
    </source>
</evidence>
<evidence type="ECO:0000256" key="2">
    <source>
        <dbReference type="ARBA" id="ARBA00009446"/>
    </source>
</evidence>
<gene>
    <name evidence="17" type="ORF">F2P81_014728</name>
</gene>
<dbReference type="GO" id="GO:0003677">
    <property type="term" value="F:DNA binding"/>
    <property type="evidence" value="ECO:0007669"/>
    <property type="project" value="UniProtKB-KW"/>
</dbReference>
<dbReference type="AlphaFoldDB" id="A0A6A4SJV1"/>
<dbReference type="Gene3D" id="1.10.290.10">
    <property type="entry name" value="Topoisomerase I, domain 4"/>
    <property type="match status" value="1"/>
</dbReference>
<dbReference type="InterPro" id="IPR000380">
    <property type="entry name" value="Topo_IA"/>
</dbReference>
<evidence type="ECO:0000256" key="11">
    <source>
        <dbReference type="ARBA" id="ARBA00064039"/>
    </source>
</evidence>
<dbReference type="PROSITE" id="PS52039">
    <property type="entry name" value="TOPO_IA_2"/>
    <property type="match status" value="1"/>
</dbReference>
<keyword evidence="6" id="KW-0862">Zinc</keyword>
<dbReference type="GO" id="GO:0005654">
    <property type="term" value="C:nucleoplasm"/>
    <property type="evidence" value="ECO:0007669"/>
    <property type="project" value="UniProtKB-ARBA"/>
</dbReference>